<dbReference type="InterPro" id="IPR037518">
    <property type="entry name" value="MPN"/>
</dbReference>
<dbReference type="InterPro" id="IPR001405">
    <property type="entry name" value="UPF0758"/>
</dbReference>
<dbReference type="CDD" id="cd08071">
    <property type="entry name" value="MPN_DUF2466"/>
    <property type="match status" value="1"/>
</dbReference>
<protein>
    <recommendedName>
        <fullName evidence="8">MPN domain-containing protein</fullName>
    </recommendedName>
</protein>
<dbReference type="GO" id="GO:0046872">
    <property type="term" value="F:metal ion binding"/>
    <property type="evidence" value="ECO:0007669"/>
    <property type="project" value="UniProtKB-KW"/>
</dbReference>
<dbReference type="RefSeq" id="WP_022514112.1">
    <property type="nucleotide sequence ID" value="NZ_CP017037.1"/>
</dbReference>
<dbReference type="AlphaFoldDB" id="A0A1B3WDG8"/>
<keyword evidence="3" id="KW-0479">Metal-binding</keyword>
<name>A0A1B3WDG8_9FIRM</name>
<dbReference type="Pfam" id="PF04002">
    <property type="entry name" value="RadC"/>
    <property type="match status" value="1"/>
</dbReference>
<evidence type="ECO:0000256" key="5">
    <source>
        <dbReference type="ARBA" id="ARBA00022833"/>
    </source>
</evidence>
<dbReference type="Proteomes" id="UP000094757">
    <property type="component" value="Chromosome"/>
</dbReference>
<keyword evidence="2" id="KW-0645">Protease</keyword>
<dbReference type="STRING" id="39950.BCB69_02800"/>
<evidence type="ECO:0000313" key="10">
    <source>
        <dbReference type="Proteomes" id="UP000094757"/>
    </source>
</evidence>
<keyword evidence="6" id="KW-0482">Metalloprotease</keyword>
<evidence type="ECO:0000256" key="7">
    <source>
        <dbReference type="RuleBase" id="RU003797"/>
    </source>
</evidence>
<dbReference type="PANTHER" id="PTHR30471:SF3">
    <property type="entry name" value="UPF0758 PROTEIN YEES-RELATED"/>
    <property type="match status" value="1"/>
</dbReference>
<gene>
    <name evidence="9" type="ORF">BCB69_02800</name>
</gene>
<evidence type="ECO:0000256" key="3">
    <source>
        <dbReference type="ARBA" id="ARBA00022723"/>
    </source>
</evidence>
<keyword evidence="5" id="KW-0862">Zinc</keyword>
<dbReference type="EMBL" id="CP017037">
    <property type="protein sequence ID" value="AOH38995.1"/>
    <property type="molecule type" value="Genomic_DNA"/>
</dbReference>
<dbReference type="InterPro" id="IPR025657">
    <property type="entry name" value="RadC_JAB"/>
</dbReference>
<dbReference type="GO" id="GO:0006508">
    <property type="term" value="P:proteolysis"/>
    <property type="evidence" value="ECO:0007669"/>
    <property type="project" value="UniProtKB-KW"/>
</dbReference>
<dbReference type="PROSITE" id="PS50249">
    <property type="entry name" value="MPN"/>
    <property type="match status" value="1"/>
</dbReference>
<proteinExistence type="inferred from homology"/>
<evidence type="ECO:0000256" key="4">
    <source>
        <dbReference type="ARBA" id="ARBA00022801"/>
    </source>
</evidence>
<organism evidence="9 10">
    <name type="scientific">Dialister pneumosintes</name>
    <dbReference type="NCBI Taxonomy" id="39950"/>
    <lineage>
        <taxon>Bacteria</taxon>
        <taxon>Bacillati</taxon>
        <taxon>Bacillota</taxon>
        <taxon>Negativicutes</taxon>
        <taxon>Veillonellales</taxon>
        <taxon>Veillonellaceae</taxon>
        <taxon>Dialister</taxon>
    </lineage>
</organism>
<dbReference type="PROSITE" id="PS01302">
    <property type="entry name" value="UPF0758"/>
    <property type="match status" value="1"/>
</dbReference>
<evidence type="ECO:0000313" key="9">
    <source>
        <dbReference type="EMBL" id="AOH38995.1"/>
    </source>
</evidence>
<sequence>MLIKEMRPEEKPREKFMHSPDTVDLIDLIAILIRTGRKNHSVKDVARDVVNFFEEQYGNTGMDEPYWKDLTIIPGIGTDKAVTICAAIELGRRLSGRFYKRNLPDFNSPHKVANYFMEMLRHESQEHLYACYLNTKYKLIGKKEISRGNLNTAPADIKEIMRWGIRMKAKALILVHNHPSGFADPSESDKILTYKVFKAGKLIDVTLLDHIIIGDGIFVSLKEKGLF</sequence>
<accession>A0A1B3WDG8</accession>
<evidence type="ECO:0000256" key="2">
    <source>
        <dbReference type="ARBA" id="ARBA00022670"/>
    </source>
</evidence>
<dbReference type="SUPFAM" id="SSF102712">
    <property type="entry name" value="JAB1/MPN domain"/>
    <property type="match status" value="1"/>
</dbReference>
<dbReference type="PANTHER" id="PTHR30471">
    <property type="entry name" value="DNA REPAIR PROTEIN RADC"/>
    <property type="match status" value="1"/>
</dbReference>
<dbReference type="Pfam" id="PF20582">
    <property type="entry name" value="UPF0758_N"/>
    <property type="match status" value="1"/>
</dbReference>
<dbReference type="Gene3D" id="3.40.140.10">
    <property type="entry name" value="Cytidine Deaminase, domain 2"/>
    <property type="match status" value="1"/>
</dbReference>
<dbReference type="KEGG" id="dpn:BCB69_02800"/>
<reference evidence="10" key="1">
    <citation type="submission" date="2016-08" db="EMBL/GenBank/DDBJ databases">
        <authorList>
            <person name="Holder M.E."/>
            <person name="Ajami N.J."/>
            <person name="Petrosino J.F."/>
        </authorList>
    </citation>
    <scope>NUCLEOTIDE SEQUENCE [LARGE SCALE GENOMIC DNA]</scope>
    <source>
        <strain evidence="10">F0677</strain>
    </source>
</reference>
<evidence type="ECO:0000256" key="6">
    <source>
        <dbReference type="ARBA" id="ARBA00023049"/>
    </source>
</evidence>
<dbReference type="InterPro" id="IPR046778">
    <property type="entry name" value="UPF0758_N"/>
</dbReference>
<dbReference type="NCBIfam" id="TIGR00608">
    <property type="entry name" value="radc"/>
    <property type="match status" value="1"/>
</dbReference>
<dbReference type="GO" id="GO:0008237">
    <property type="term" value="F:metallopeptidase activity"/>
    <property type="evidence" value="ECO:0007669"/>
    <property type="project" value="UniProtKB-KW"/>
</dbReference>
<feature type="domain" description="MPN" evidence="8">
    <location>
        <begin position="105"/>
        <end position="227"/>
    </location>
</feature>
<dbReference type="NCBIfam" id="NF000642">
    <property type="entry name" value="PRK00024.1"/>
    <property type="match status" value="1"/>
</dbReference>
<keyword evidence="4" id="KW-0378">Hydrolase</keyword>
<evidence type="ECO:0000259" key="8">
    <source>
        <dbReference type="PROSITE" id="PS50249"/>
    </source>
</evidence>
<dbReference type="InterPro" id="IPR020891">
    <property type="entry name" value="UPF0758_CS"/>
</dbReference>
<evidence type="ECO:0000256" key="1">
    <source>
        <dbReference type="ARBA" id="ARBA00010243"/>
    </source>
</evidence>
<comment type="similarity">
    <text evidence="1 7">Belongs to the UPF0758 family.</text>
</comment>